<accession>N1QE20</accession>
<dbReference type="RefSeq" id="XP_016758636.1">
    <property type="nucleotide sequence ID" value="XM_016909871.1"/>
</dbReference>
<evidence type="ECO:0000256" key="5">
    <source>
        <dbReference type="ARBA" id="ARBA00022516"/>
    </source>
</evidence>
<sequence length="215" mass="24811">MASSINPRKTYLTIYNLTFASLWTWIFLSTLSSTILSTSSSSSSSPTIFQTLSPRTRWIQTLSLLDILHSLTRLIPAPLFSTFTQIATRVIQVWLIWYTYPETTSEASFAFPALLLAWSAADAIRYVFLTLHLWGRAPRGLVWVRYSMFYVLYPVGIGAEWWLMFRAVRPAGEVSWVLGWVFWFLLGLYGPVGAYMMFTYMVKQRKKTLSKLEQK</sequence>
<evidence type="ECO:0000256" key="13">
    <source>
        <dbReference type="RuleBase" id="RU363109"/>
    </source>
</evidence>
<dbReference type="InterPro" id="IPR007482">
    <property type="entry name" value="Tyr_Pase-like_PTPLA"/>
</dbReference>
<keyword evidence="7 13" id="KW-0276">Fatty acid metabolism</keyword>
<feature type="transmembrane region" description="Helical" evidence="13">
    <location>
        <begin position="109"/>
        <end position="134"/>
    </location>
</feature>
<evidence type="ECO:0000256" key="9">
    <source>
        <dbReference type="ARBA" id="ARBA00023098"/>
    </source>
</evidence>
<comment type="function">
    <text evidence="13">Catalyzes the third of the four reactions of the long-chain fatty acids elongation cycle. This endoplasmic reticulum-bound enzymatic process, allows the addition of two carbons to the chain of long- and very long-chain fatty acids/VLCFAs per cycle. This enzyme catalyzes the dehydration of the 3-hydroxyacyl-CoA intermediate into trans-2,3-enoyl-CoA, within each cycle of fatty acid elongation. Thereby, it participates to the production of VLCFAs of different chain lengths that are involved in multiple biological processes as precursors of membrane lipids and lipid mediators.</text>
</comment>
<name>N1QE20_SPHMS</name>
<keyword evidence="5 13" id="KW-0444">Lipid biosynthesis</keyword>
<dbReference type="GO" id="GO:0005789">
    <property type="term" value="C:endoplasmic reticulum membrane"/>
    <property type="evidence" value="ECO:0007669"/>
    <property type="project" value="UniProtKB-SubCell"/>
</dbReference>
<gene>
    <name evidence="14" type="ORF">SEPMUDRAFT_69704</name>
</gene>
<keyword evidence="6 13" id="KW-0812">Transmembrane</keyword>
<comment type="caution">
    <text evidence="13">Lacks conserved residue(s) required for the propagation of feature annotation.</text>
</comment>
<dbReference type="PANTHER" id="PTHR11035:SF24">
    <property type="entry name" value="VERY-LONG-CHAIN (3R)-3-HYDROXYACYL-COA DEHYDRATASE"/>
    <property type="match status" value="1"/>
</dbReference>
<keyword evidence="11 13" id="KW-0275">Fatty acid biosynthesis</keyword>
<evidence type="ECO:0000256" key="7">
    <source>
        <dbReference type="ARBA" id="ARBA00022832"/>
    </source>
</evidence>
<keyword evidence="8 13" id="KW-1133">Transmembrane helix</keyword>
<evidence type="ECO:0000256" key="11">
    <source>
        <dbReference type="ARBA" id="ARBA00023160"/>
    </source>
</evidence>
<keyword evidence="9 13" id="KW-0443">Lipid metabolism</keyword>
<evidence type="ECO:0000256" key="6">
    <source>
        <dbReference type="ARBA" id="ARBA00022692"/>
    </source>
</evidence>
<dbReference type="GO" id="GO:0030497">
    <property type="term" value="P:fatty acid elongation"/>
    <property type="evidence" value="ECO:0007669"/>
    <property type="project" value="TreeGrafter"/>
</dbReference>
<dbReference type="STRING" id="692275.N1QE20"/>
<dbReference type="GeneID" id="27907008"/>
<feature type="transmembrane region" description="Helical" evidence="13">
    <location>
        <begin position="12"/>
        <end position="36"/>
    </location>
</feature>
<comment type="similarity">
    <text evidence="3 13">Belongs to the very long-chain fatty acids dehydratase HACD family.</text>
</comment>
<keyword evidence="13" id="KW-0256">Endoplasmic reticulum</keyword>
<keyword evidence="12 13" id="KW-0456">Lyase</keyword>
<comment type="pathway">
    <text evidence="2 13">Lipid metabolism; fatty acid biosynthesis.</text>
</comment>
<dbReference type="GO" id="GO:0102158">
    <property type="term" value="F:very-long-chain (3R)-3-hydroxyacyl-CoA dehydratase activity"/>
    <property type="evidence" value="ECO:0007669"/>
    <property type="project" value="UniProtKB-EC"/>
</dbReference>
<dbReference type="AlphaFoldDB" id="N1QE20"/>
<evidence type="ECO:0000256" key="2">
    <source>
        <dbReference type="ARBA" id="ARBA00005194"/>
    </source>
</evidence>
<evidence type="ECO:0000256" key="1">
    <source>
        <dbReference type="ARBA" id="ARBA00004141"/>
    </source>
</evidence>
<dbReference type="UniPathway" id="UPA00094"/>
<dbReference type="OMA" id="SEWWLMY"/>
<evidence type="ECO:0000256" key="4">
    <source>
        <dbReference type="ARBA" id="ARBA00013122"/>
    </source>
</evidence>
<dbReference type="HOGENOM" id="CLU_034302_6_1_1"/>
<dbReference type="PANTHER" id="PTHR11035">
    <property type="entry name" value="VERY-LONG-CHAIN (3R)-3-HYDROXYACYL-COA DEHYDRATASE"/>
    <property type="match status" value="1"/>
</dbReference>
<evidence type="ECO:0000313" key="15">
    <source>
        <dbReference type="Proteomes" id="UP000016931"/>
    </source>
</evidence>
<dbReference type="EMBL" id="KB456267">
    <property type="protein sequence ID" value="EMF10515.1"/>
    <property type="molecule type" value="Genomic_DNA"/>
</dbReference>
<evidence type="ECO:0000256" key="12">
    <source>
        <dbReference type="ARBA" id="ARBA00023239"/>
    </source>
</evidence>
<dbReference type="GO" id="GO:0030148">
    <property type="term" value="P:sphingolipid biosynthetic process"/>
    <property type="evidence" value="ECO:0007669"/>
    <property type="project" value="TreeGrafter"/>
</dbReference>
<feature type="transmembrane region" description="Helical" evidence="13">
    <location>
        <begin position="177"/>
        <end position="202"/>
    </location>
</feature>
<dbReference type="GO" id="GO:0042761">
    <property type="term" value="P:very long-chain fatty acid biosynthetic process"/>
    <property type="evidence" value="ECO:0007669"/>
    <property type="project" value="TreeGrafter"/>
</dbReference>
<comment type="catalytic activity">
    <reaction evidence="13">
        <text>a very-long-chain (3R)-3-hydroxyacyl-CoA = a very-long-chain (2E)-enoyl-CoA + H2O</text>
        <dbReference type="Rhea" id="RHEA:45812"/>
        <dbReference type="ChEBI" id="CHEBI:15377"/>
        <dbReference type="ChEBI" id="CHEBI:83728"/>
        <dbReference type="ChEBI" id="CHEBI:85440"/>
        <dbReference type="EC" id="4.2.1.134"/>
    </reaction>
</comment>
<keyword evidence="15" id="KW-1185">Reference proteome</keyword>
<keyword evidence="10 13" id="KW-0472">Membrane</keyword>
<feature type="transmembrane region" description="Helical" evidence="13">
    <location>
        <begin position="146"/>
        <end position="165"/>
    </location>
</feature>
<dbReference type="eggNOG" id="KOG3187">
    <property type="taxonomic scope" value="Eukaryota"/>
</dbReference>
<dbReference type="Pfam" id="PF04387">
    <property type="entry name" value="PTPLA"/>
    <property type="match status" value="1"/>
</dbReference>
<evidence type="ECO:0000256" key="3">
    <source>
        <dbReference type="ARBA" id="ARBA00007811"/>
    </source>
</evidence>
<evidence type="ECO:0000313" key="14">
    <source>
        <dbReference type="EMBL" id="EMF10515.1"/>
    </source>
</evidence>
<proteinExistence type="inferred from homology"/>
<organism evidence="14 15">
    <name type="scientific">Sphaerulina musiva (strain SO2202)</name>
    <name type="common">Poplar stem canker fungus</name>
    <name type="synonym">Septoria musiva</name>
    <dbReference type="NCBI Taxonomy" id="692275"/>
    <lineage>
        <taxon>Eukaryota</taxon>
        <taxon>Fungi</taxon>
        <taxon>Dikarya</taxon>
        <taxon>Ascomycota</taxon>
        <taxon>Pezizomycotina</taxon>
        <taxon>Dothideomycetes</taxon>
        <taxon>Dothideomycetidae</taxon>
        <taxon>Mycosphaerellales</taxon>
        <taxon>Mycosphaerellaceae</taxon>
        <taxon>Sphaerulina</taxon>
    </lineage>
</organism>
<protein>
    <recommendedName>
        <fullName evidence="4 13">Very-long-chain (3R)-3-hydroxyacyl-CoA dehydratase</fullName>
        <ecNumber evidence="4 13">4.2.1.134</ecNumber>
    </recommendedName>
</protein>
<evidence type="ECO:0000256" key="8">
    <source>
        <dbReference type="ARBA" id="ARBA00022989"/>
    </source>
</evidence>
<dbReference type="Proteomes" id="UP000016931">
    <property type="component" value="Unassembled WGS sequence"/>
</dbReference>
<comment type="subcellular location">
    <subcellularLocation>
        <location evidence="13">Endoplasmic reticulum membrane</location>
        <topology evidence="13">Multi-pass membrane protein</topology>
    </subcellularLocation>
    <subcellularLocation>
        <location evidence="1">Membrane</location>
        <topology evidence="1">Multi-pass membrane protein</topology>
    </subcellularLocation>
</comment>
<dbReference type="OrthoDB" id="46988at2759"/>
<evidence type="ECO:0000256" key="10">
    <source>
        <dbReference type="ARBA" id="ARBA00023136"/>
    </source>
</evidence>
<reference evidence="14 15" key="1">
    <citation type="journal article" date="2012" name="PLoS Pathog.">
        <title>Diverse lifestyles and strategies of plant pathogenesis encoded in the genomes of eighteen Dothideomycetes fungi.</title>
        <authorList>
            <person name="Ohm R.A."/>
            <person name="Feau N."/>
            <person name="Henrissat B."/>
            <person name="Schoch C.L."/>
            <person name="Horwitz B.A."/>
            <person name="Barry K.W."/>
            <person name="Condon B.J."/>
            <person name="Copeland A.C."/>
            <person name="Dhillon B."/>
            <person name="Glaser F."/>
            <person name="Hesse C.N."/>
            <person name="Kosti I."/>
            <person name="LaButti K."/>
            <person name="Lindquist E.A."/>
            <person name="Lucas S."/>
            <person name="Salamov A.A."/>
            <person name="Bradshaw R.E."/>
            <person name="Ciuffetti L."/>
            <person name="Hamelin R.C."/>
            <person name="Kema G.H.J."/>
            <person name="Lawrence C."/>
            <person name="Scott J.A."/>
            <person name="Spatafora J.W."/>
            <person name="Turgeon B.G."/>
            <person name="de Wit P.J.G.M."/>
            <person name="Zhong S."/>
            <person name="Goodwin S.B."/>
            <person name="Grigoriev I.V."/>
        </authorList>
    </citation>
    <scope>NUCLEOTIDE SEQUENCE [LARGE SCALE GENOMIC DNA]</scope>
    <source>
        <strain evidence="14 15">SO2202</strain>
    </source>
</reference>
<dbReference type="EC" id="4.2.1.134" evidence="4 13"/>